<reference evidence="12" key="1">
    <citation type="submission" date="2025-08" db="UniProtKB">
        <authorList>
            <consortium name="RefSeq"/>
        </authorList>
    </citation>
    <scope>IDENTIFICATION</scope>
</reference>
<dbReference type="PIRSF" id="PIRSF002417">
    <property type="entry name" value="Lipid_binding_protein"/>
    <property type="match status" value="1"/>
</dbReference>
<evidence type="ECO:0000256" key="2">
    <source>
        <dbReference type="ARBA" id="ARBA00007292"/>
    </source>
</evidence>
<evidence type="ECO:0000313" key="12">
    <source>
        <dbReference type="RefSeq" id="XP_030067553.1"/>
    </source>
</evidence>
<evidence type="ECO:0000259" key="9">
    <source>
        <dbReference type="SMART" id="SM00328"/>
    </source>
</evidence>
<name>A0A6P7YRD6_9AMPH</name>
<evidence type="ECO:0000259" key="10">
    <source>
        <dbReference type="SMART" id="SM00329"/>
    </source>
</evidence>
<dbReference type="GO" id="GO:0034375">
    <property type="term" value="P:high-density lipoprotein particle remodeling"/>
    <property type="evidence" value="ECO:0007669"/>
    <property type="project" value="TreeGrafter"/>
</dbReference>
<feature type="domain" description="Lipid-binding serum glycoprotein C-terminal" evidence="10">
    <location>
        <begin position="262"/>
        <end position="464"/>
    </location>
</feature>
<feature type="disulfide bond" evidence="7">
    <location>
        <begin position="150"/>
        <end position="189"/>
    </location>
</feature>
<dbReference type="Pfam" id="PF02886">
    <property type="entry name" value="LBP_BPI_CETP_C"/>
    <property type="match status" value="1"/>
</dbReference>
<feature type="signal peptide" evidence="8">
    <location>
        <begin position="1"/>
        <end position="18"/>
    </location>
</feature>
<gene>
    <name evidence="12" type="primary">PLTP</name>
</gene>
<accession>A0A6P7YRD6</accession>
<keyword evidence="4 8" id="KW-0732">Signal</keyword>
<dbReference type="FunFam" id="3.15.20.10:FF:000001">
    <property type="entry name" value="Phospholipid transfer protein"/>
    <property type="match status" value="1"/>
</dbReference>
<keyword evidence="3" id="KW-0964">Secreted</keyword>
<dbReference type="InterPro" id="IPR032942">
    <property type="entry name" value="BPI/LBP/Plunc"/>
</dbReference>
<dbReference type="InterPro" id="IPR017943">
    <property type="entry name" value="Bactericidal_perm-incr_a/b_dom"/>
</dbReference>
<evidence type="ECO:0000256" key="7">
    <source>
        <dbReference type="PIRSR" id="PIRSR002417-50"/>
    </source>
</evidence>
<evidence type="ECO:0000256" key="1">
    <source>
        <dbReference type="ARBA" id="ARBA00004613"/>
    </source>
</evidence>
<dbReference type="InParanoid" id="A0A6P7YRD6"/>
<feature type="chain" id="PRO_5027714616" evidence="8">
    <location>
        <begin position="19"/>
        <end position="491"/>
    </location>
</feature>
<dbReference type="Proteomes" id="UP000515156">
    <property type="component" value="Chromosome 8"/>
</dbReference>
<dbReference type="OrthoDB" id="8862579at2759"/>
<dbReference type="InterPro" id="IPR030675">
    <property type="entry name" value="BPI/LBP"/>
</dbReference>
<dbReference type="SMART" id="SM00328">
    <property type="entry name" value="BPI1"/>
    <property type="match status" value="1"/>
</dbReference>
<sequence>MDLHKIFLTLVLPWLVTATTAETPACIIRITTKGLEFVKQEGLKFVEQELENLTIPNLSGSKGRFHYSISNVTVTDLQLALSNLLFQPEQNFVFDINNASISLSFQRKLLYWLFYDTGMINASAEGVFIKTELRMAKDLAGRLKIDNMTCKASIAKMQADFGGTLRTVYGFLGSVLTTGMRFLLSQQICPLLRHAGLVLLNSVLDTVPVRNALDKYIGIDYSLLSDPDVTEDSLDMQFKGMFFYLKNENDTLPNLAVSPVIKEHERMVYIGLSEYFFDSAMYAYYKADVLKINITEEKMPKNLEVLLRTTYFGSIMLLKPEVASAPLLLEFQVSIPPRFIIKPLSTTASATATLDIYLMPTDLPPEQLTSMTMELKFGARVFVKGKNLQVYLDLKRFRMYSNHSPLESFALIPLQTPLKTLLQLMVMPVINERTKRGVEIPLPEGMEFTKETVTNHTGFVVVEGDLHFSVSLRDVIEKYRAAPSPKPTLSD</sequence>
<evidence type="ECO:0000256" key="3">
    <source>
        <dbReference type="ARBA" id="ARBA00022525"/>
    </source>
</evidence>
<dbReference type="GO" id="GO:0120017">
    <property type="term" value="F:ceramide transfer activity"/>
    <property type="evidence" value="ECO:0007669"/>
    <property type="project" value="TreeGrafter"/>
</dbReference>
<evidence type="ECO:0000256" key="8">
    <source>
        <dbReference type="SAM" id="SignalP"/>
    </source>
</evidence>
<feature type="domain" description="Lipid-binding serum glycoprotein N-terminal" evidence="9">
    <location>
        <begin position="29"/>
        <end position="247"/>
    </location>
</feature>
<proteinExistence type="inferred from homology"/>
<dbReference type="Pfam" id="PF01273">
    <property type="entry name" value="LBP_BPI_CETP"/>
    <property type="match status" value="1"/>
</dbReference>
<dbReference type="InterPro" id="IPR017954">
    <property type="entry name" value="Lipid-bd_serum_glycop_CS"/>
</dbReference>
<dbReference type="InterPro" id="IPR001124">
    <property type="entry name" value="Lipid-bd_serum_glycop_C"/>
</dbReference>
<keyword evidence="11" id="KW-1185">Reference proteome</keyword>
<evidence type="ECO:0000256" key="6">
    <source>
        <dbReference type="ARBA" id="ARBA00023180"/>
    </source>
</evidence>
<dbReference type="Gene3D" id="3.15.20.10">
    <property type="entry name" value="Bactericidal permeability-increasing protein, domain 2"/>
    <property type="match status" value="1"/>
</dbReference>
<dbReference type="GO" id="GO:1990050">
    <property type="term" value="F:phosphatidic acid transfer activity"/>
    <property type="evidence" value="ECO:0007669"/>
    <property type="project" value="TreeGrafter"/>
</dbReference>
<dbReference type="GO" id="GO:0035627">
    <property type="term" value="P:ceramide transport"/>
    <property type="evidence" value="ECO:0007669"/>
    <property type="project" value="TreeGrafter"/>
</dbReference>
<dbReference type="InterPro" id="IPR017942">
    <property type="entry name" value="Lipid-bd_serum_glycop_N"/>
</dbReference>
<comment type="subcellular location">
    <subcellularLocation>
        <location evidence="1">Secreted</location>
    </subcellularLocation>
</comment>
<dbReference type="PANTHER" id="PTHR10504:SF16">
    <property type="entry name" value="PHOSPHOLIPID TRANSFER PROTEIN"/>
    <property type="match status" value="1"/>
</dbReference>
<dbReference type="SUPFAM" id="SSF55394">
    <property type="entry name" value="Bactericidal permeability-increasing protein, BPI"/>
    <property type="match status" value="2"/>
</dbReference>
<dbReference type="CDD" id="cd00025">
    <property type="entry name" value="BPI1"/>
    <property type="match status" value="1"/>
</dbReference>
<keyword evidence="5 7" id="KW-1015">Disulfide bond</keyword>
<dbReference type="SMART" id="SM00329">
    <property type="entry name" value="BPI2"/>
    <property type="match status" value="1"/>
</dbReference>
<protein>
    <submittedName>
        <fullName evidence="12">Phospholipid transfer protein</fullName>
    </submittedName>
</protein>
<dbReference type="RefSeq" id="XP_030067553.1">
    <property type="nucleotide sequence ID" value="XM_030211693.1"/>
</dbReference>
<dbReference type="PROSITE" id="PS00400">
    <property type="entry name" value="LBP_BPI_CETP"/>
    <property type="match status" value="1"/>
</dbReference>
<dbReference type="Gene3D" id="3.15.10.10">
    <property type="entry name" value="Bactericidal permeability-increasing protein, domain 1"/>
    <property type="match status" value="1"/>
</dbReference>
<dbReference type="CTD" id="5360"/>
<dbReference type="GO" id="GO:0008289">
    <property type="term" value="F:lipid binding"/>
    <property type="evidence" value="ECO:0007669"/>
    <property type="project" value="InterPro"/>
</dbReference>
<keyword evidence="6" id="KW-0325">Glycoprotein</keyword>
<evidence type="ECO:0000313" key="11">
    <source>
        <dbReference type="Proteomes" id="UP000515156"/>
    </source>
</evidence>
<dbReference type="GO" id="GO:1904121">
    <property type="term" value="F:phosphatidylethanolamine transfer activity"/>
    <property type="evidence" value="ECO:0007669"/>
    <property type="project" value="TreeGrafter"/>
</dbReference>
<dbReference type="PANTHER" id="PTHR10504">
    <property type="entry name" value="BACTERICIDAL PERMEABILITY-INCREASING BPI PROTEIN-RELATED"/>
    <property type="match status" value="1"/>
</dbReference>
<evidence type="ECO:0000256" key="4">
    <source>
        <dbReference type="ARBA" id="ARBA00022729"/>
    </source>
</evidence>
<dbReference type="AlphaFoldDB" id="A0A6P7YRD6"/>
<dbReference type="KEGG" id="muo:115475738"/>
<evidence type="ECO:0000256" key="5">
    <source>
        <dbReference type="ARBA" id="ARBA00023157"/>
    </source>
</evidence>
<comment type="similarity">
    <text evidence="2">Belongs to the BPI/LBP/Plunc superfamily. BPI/LBP family.</text>
</comment>
<dbReference type="GeneID" id="115475738"/>
<dbReference type="FunFam" id="3.15.10.10:FF:000001">
    <property type="entry name" value="phospholipid transfer protein-like"/>
    <property type="match status" value="1"/>
</dbReference>
<dbReference type="FunCoup" id="A0A6P7YRD6">
    <property type="interactions" value="326"/>
</dbReference>
<organism evidence="11 12">
    <name type="scientific">Microcaecilia unicolor</name>
    <dbReference type="NCBI Taxonomy" id="1415580"/>
    <lineage>
        <taxon>Eukaryota</taxon>
        <taxon>Metazoa</taxon>
        <taxon>Chordata</taxon>
        <taxon>Craniata</taxon>
        <taxon>Vertebrata</taxon>
        <taxon>Euteleostomi</taxon>
        <taxon>Amphibia</taxon>
        <taxon>Gymnophiona</taxon>
        <taxon>Siphonopidae</taxon>
        <taxon>Microcaecilia</taxon>
    </lineage>
</organism>
<dbReference type="GO" id="GO:0005615">
    <property type="term" value="C:extracellular space"/>
    <property type="evidence" value="ECO:0007669"/>
    <property type="project" value="InterPro"/>
</dbReference>